<comment type="cofactor">
    <cofactor evidence="7">
        <name>Fe(2+)</name>
        <dbReference type="ChEBI" id="CHEBI:29033"/>
    </cofactor>
    <text evidence="7">Binds 1 Fe(2+) ion per subunit.</text>
</comment>
<feature type="binding site" evidence="7">
    <location>
        <position position="170"/>
    </location>
    <ligand>
        <name>2-oxoglutarate</name>
        <dbReference type="ChEBI" id="CHEBI:16810"/>
    </ligand>
</feature>
<gene>
    <name evidence="9" type="ORF">HLB16_03585</name>
    <name evidence="10" type="ORF">NDR89_07600</name>
</gene>
<dbReference type="Proteomes" id="UP000542973">
    <property type="component" value="Unassembled WGS sequence"/>
</dbReference>
<name>A0A6N1BAS8_9BURK</name>
<sequence length="228" mass="25550">MLVQIPDVLTPEEIRYCRQRLERSQWVDGRVTAGDLAAQSKHNLQIPVDSAEARELGELVLTALGRNPTYHSAALPLRVMPPMFNRYDSAMNFGTHVDNAIRTVPGTGGMRIRADVSSTLFLSDPDEYEGGELVIQDLYGSHTVKLPAGHLVVYPASSLHAVTPVTSGTRWASFFWAQSMVKDDGQRRMLYELDLAIIEIRKQLGDDKDAVLALVNHYHNLLRRWAEL</sequence>
<dbReference type="GO" id="GO:0006879">
    <property type="term" value="P:intracellular iron ion homeostasis"/>
    <property type="evidence" value="ECO:0007669"/>
    <property type="project" value="TreeGrafter"/>
</dbReference>
<evidence type="ECO:0000256" key="1">
    <source>
        <dbReference type="ARBA" id="ARBA00001961"/>
    </source>
</evidence>
<dbReference type="EMBL" id="JABEMD010000004">
    <property type="protein sequence ID" value="NNH09962.1"/>
    <property type="molecule type" value="Genomic_DNA"/>
</dbReference>
<dbReference type="GeneID" id="70688369"/>
<dbReference type="NCBIfam" id="NF003974">
    <property type="entry name" value="PRK05467.1-3"/>
    <property type="match status" value="1"/>
</dbReference>
<evidence type="ECO:0000313" key="11">
    <source>
        <dbReference type="Proteomes" id="UP000542973"/>
    </source>
</evidence>
<dbReference type="SUPFAM" id="SSF51197">
    <property type="entry name" value="Clavaminate synthase-like"/>
    <property type="match status" value="1"/>
</dbReference>
<evidence type="ECO:0000313" key="10">
    <source>
        <dbReference type="EMBL" id="USE77117.1"/>
    </source>
</evidence>
<evidence type="ECO:0000256" key="7">
    <source>
        <dbReference type="HAMAP-Rule" id="MF_00657"/>
    </source>
</evidence>
<evidence type="ECO:0000256" key="3">
    <source>
        <dbReference type="ARBA" id="ARBA00022896"/>
    </source>
</evidence>
<keyword evidence="2 7" id="KW-0479">Metal-binding</keyword>
<dbReference type="SMART" id="SM00702">
    <property type="entry name" value="P4Hc"/>
    <property type="match status" value="1"/>
</dbReference>
<dbReference type="PROSITE" id="PS51471">
    <property type="entry name" value="FE2OG_OXY"/>
    <property type="match status" value="1"/>
</dbReference>
<dbReference type="InterPro" id="IPR044862">
    <property type="entry name" value="Pro_4_hyd_alph_FE2OG_OXY"/>
</dbReference>
<evidence type="ECO:0000256" key="5">
    <source>
        <dbReference type="ARBA" id="ARBA00023002"/>
    </source>
</evidence>
<dbReference type="InterPro" id="IPR006620">
    <property type="entry name" value="Pro_4_hyd_alph"/>
</dbReference>
<dbReference type="GO" id="GO:0006974">
    <property type="term" value="P:DNA damage response"/>
    <property type="evidence" value="ECO:0007669"/>
    <property type="project" value="TreeGrafter"/>
</dbReference>
<feature type="binding site" evidence="7">
    <location>
        <position position="98"/>
    </location>
    <ligand>
        <name>Fe cation</name>
        <dbReference type="ChEBI" id="CHEBI:24875"/>
    </ligand>
</feature>
<protein>
    <submittedName>
        <fullName evidence="9">Fe2+-dependent dioxygenase</fullName>
    </submittedName>
</protein>
<keyword evidence="4 7" id="KW-0223">Dioxygenase</keyword>
<dbReference type="GO" id="GO:0005506">
    <property type="term" value="F:iron ion binding"/>
    <property type="evidence" value="ECO:0007669"/>
    <property type="project" value="UniProtKB-UniRule"/>
</dbReference>
<evidence type="ECO:0000313" key="12">
    <source>
        <dbReference type="Proteomes" id="UP001056648"/>
    </source>
</evidence>
<dbReference type="Gene3D" id="2.60.120.620">
    <property type="entry name" value="q2cbj1_9rhob like domain"/>
    <property type="match status" value="1"/>
</dbReference>
<evidence type="ECO:0000256" key="2">
    <source>
        <dbReference type="ARBA" id="ARBA00022723"/>
    </source>
</evidence>
<comment type="cofactor">
    <cofactor evidence="1 7">
        <name>L-ascorbate</name>
        <dbReference type="ChEBI" id="CHEBI:38290"/>
    </cofactor>
</comment>
<dbReference type="GO" id="GO:0016706">
    <property type="term" value="F:2-oxoglutarate-dependent dioxygenase activity"/>
    <property type="evidence" value="ECO:0007669"/>
    <property type="project" value="UniProtKB-UniRule"/>
</dbReference>
<evidence type="ECO:0000313" key="9">
    <source>
        <dbReference type="EMBL" id="NNH09962.1"/>
    </source>
</evidence>
<organism evidence="9 11">
    <name type="scientific">Cupriavidus gilardii</name>
    <dbReference type="NCBI Taxonomy" id="82541"/>
    <lineage>
        <taxon>Bacteria</taxon>
        <taxon>Pseudomonadati</taxon>
        <taxon>Pseudomonadota</taxon>
        <taxon>Betaproteobacteria</taxon>
        <taxon>Burkholderiales</taxon>
        <taxon>Burkholderiaceae</taxon>
        <taxon>Cupriavidus</taxon>
    </lineage>
</organism>
<dbReference type="Pfam" id="PF13640">
    <property type="entry name" value="2OG-FeII_Oxy_3"/>
    <property type="match status" value="1"/>
</dbReference>
<dbReference type="Proteomes" id="UP001056648">
    <property type="component" value="Chromosome 1"/>
</dbReference>
<dbReference type="InterPro" id="IPR023550">
    <property type="entry name" value="PKHD_hydroxylase"/>
</dbReference>
<dbReference type="EMBL" id="CP098735">
    <property type="protein sequence ID" value="USE77117.1"/>
    <property type="molecule type" value="Genomic_DNA"/>
</dbReference>
<keyword evidence="6 7" id="KW-0408">Iron</keyword>
<proteinExistence type="inferred from homology"/>
<dbReference type="Pfam" id="PF18331">
    <property type="entry name" value="PKHD_C"/>
    <property type="match status" value="1"/>
</dbReference>
<evidence type="ECO:0000256" key="4">
    <source>
        <dbReference type="ARBA" id="ARBA00022964"/>
    </source>
</evidence>
<dbReference type="Gene3D" id="4.10.860.20">
    <property type="entry name" value="Rabenosyn, Rab binding domain"/>
    <property type="match status" value="1"/>
</dbReference>
<evidence type="ECO:0000259" key="8">
    <source>
        <dbReference type="PROSITE" id="PS51471"/>
    </source>
</evidence>
<reference evidence="10" key="2">
    <citation type="submission" date="2022-06" db="EMBL/GenBank/DDBJ databases">
        <title>Complete genome sequence and characterization of Cupriavidus gilardii QJ1 isolated from contaminating cells.</title>
        <authorList>
            <person name="Qi J."/>
        </authorList>
    </citation>
    <scope>NUCLEOTIDE SEQUENCE</scope>
    <source>
        <strain evidence="10">QJ1</strain>
    </source>
</reference>
<dbReference type="PANTHER" id="PTHR41536:SF1">
    <property type="entry name" value="PKHD-TYPE HYDROXYLASE YBIX"/>
    <property type="match status" value="1"/>
</dbReference>
<dbReference type="RefSeq" id="WP_053823494.1">
    <property type="nucleotide sequence ID" value="NZ_BAAAEB010000016.1"/>
</dbReference>
<dbReference type="GO" id="GO:0031418">
    <property type="term" value="F:L-ascorbic acid binding"/>
    <property type="evidence" value="ECO:0007669"/>
    <property type="project" value="UniProtKB-KW"/>
</dbReference>
<dbReference type="NCBIfam" id="NF003975">
    <property type="entry name" value="PRK05467.1-4"/>
    <property type="match status" value="1"/>
</dbReference>
<feature type="binding site" evidence="7">
    <location>
        <position position="160"/>
    </location>
    <ligand>
        <name>Fe cation</name>
        <dbReference type="ChEBI" id="CHEBI:24875"/>
    </ligand>
</feature>
<dbReference type="InterPro" id="IPR041097">
    <property type="entry name" value="PKHD_C"/>
</dbReference>
<feature type="binding site" evidence="7">
    <location>
        <position position="96"/>
    </location>
    <ligand>
        <name>Fe cation</name>
        <dbReference type="ChEBI" id="CHEBI:24875"/>
    </ligand>
</feature>
<accession>A0A6N1BAS8</accession>
<dbReference type="AlphaFoldDB" id="A0A6N1BAS8"/>
<dbReference type="InterPro" id="IPR005123">
    <property type="entry name" value="Oxoglu/Fe-dep_dioxygenase_dom"/>
</dbReference>
<keyword evidence="5 7" id="KW-0560">Oxidoreductase</keyword>
<reference evidence="9 11" key="1">
    <citation type="submission" date="2020-05" db="EMBL/GenBank/DDBJ databases">
        <title>MicrobeNet Type strains.</title>
        <authorList>
            <person name="Nicholson A.C."/>
        </authorList>
    </citation>
    <scope>NUCLEOTIDE SEQUENCE [LARGE SCALE GENOMIC DNA]</scope>
    <source>
        <strain evidence="9 11">ATCC 700815</strain>
    </source>
</reference>
<dbReference type="HAMAP" id="MF_00657">
    <property type="entry name" value="Hydroxyl_YbiX"/>
    <property type="match status" value="1"/>
</dbReference>
<keyword evidence="3 7" id="KW-0847">Vitamin C</keyword>
<dbReference type="PANTHER" id="PTHR41536">
    <property type="entry name" value="PKHD-TYPE HYDROXYLASE YBIX"/>
    <property type="match status" value="1"/>
</dbReference>
<keyword evidence="12" id="KW-1185">Reference proteome</keyword>
<feature type="domain" description="Fe2OG dioxygenase" evidence="8">
    <location>
        <begin position="78"/>
        <end position="179"/>
    </location>
</feature>
<evidence type="ECO:0000256" key="6">
    <source>
        <dbReference type="ARBA" id="ARBA00023004"/>
    </source>
</evidence>